<dbReference type="AlphaFoldDB" id="A0A285FSY2"/>
<keyword evidence="1" id="KW-0663">Pyridoxal phosphate</keyword>
<dbReference type="SUPFAM" id="SSF53383">
    <property type="entry name" value="PLP-dependent transferases"/>
    <property type="match status" value="1"/>
</dbReference>
<dbReference type="InterPro" id="IPR015422">
    <property type="entry name" value="PyrdxlP-dep_Trfase_small"/>
</dbReference>
<dbReference type="Pfam" id="PF00266">
    <property type="entry name" value="Aminotran_5"/>
    <property type="match status" value="1"/>
</dbReference>
<accession>A0A285FSY2</accession>
<proteinExistence type="predicted"/>
<evidence type="ECO:0000313" key="3">
    <source>
        <dbReference type="EMBL" id="SNY14432.1"/>
    </source>
</evidence>
<dbReference type="EMBL" id="OBDY01000001">
    <property type="protein sequence ID" value="SNY14432.1"/>
    <property type="molecule type" value="Genomic_DNA"/>
</dbReference>
<dbReference type="InterPro" id="IPR000192">
    <property type="entry name" value="Aminotrans_V_dom"/>
</dbReference>
<evidence type="ECO:0000256" key="1">
    <source>
        <dbReference type="ARBA" id="ARBA00022898"/>
    </source>
</evidence>
<name>A0A285FSY2_9ACTN</name>
<dbReference type="Gene3D" id="3.40.640.10">
    <property type="entry name" value="Type I PLP-dependent aspartate aminotransferase-like (Major domain)"/>
    <property type="match status" value="1"/>
</dbReference>
<dbReference type="InterPro" id="IPR015424">
    <property type="entry name" value="PyrdxlP-dep_Trfase"/>
</dbReference>
<reference evidence="3 4" key="1">
    <citation type="submission" date="2017-09" db="EMBL/GenBank/DDBJ databases">
        <authorList>
            <person name="Ehlers B."/>
            <person name="Leendertz F.H."/>
        </authorList>
    </citation>
    <scope>NUCLEOTIDE SEQUENCE [LARGE SCALE GENOMIC DNA]</scope>
    <source>
        <strain evidence="3 4">CGMCC 4.6857</strain>
    </source>
</reference>
<gene>
    <name evidence="3" type="ORF">SAMN05421748_1011162</name>
</gene>
<dbReference type="Gene3D" id="3.90.1150.10">
    <property type="entry name" value="Aspartate Aminotransferase, domain 1"/>
    <property type="match status" value="1"/>
</dbReference>
<evidence type="ECO:0000313" key="4">
    <source>
        <dbReference type="Proteomes" id="UP000219612"/>
    </source>
</evidence>
<feature type="domain" description="Aminotransferase class V" evidence="2">
    <location>
        <begin position="61"/>
        <end position="319"/>
    </location>
</feature>
<sequence length="402" mass="43089">MTPYDQGVSAGEPPAALPGARLLFSLDPGVSYLNHGSFGAVPVGVQRAQQRLRDEVDANPMAFYAGEGLMDRVVHTRRHLASFLGADPDGSALVANTTTGVSLVLNSVRLESADEVLLTDHGYGSVFFAARRQCRRAGATARTVALPLGASSAEVVSRVRAALRPGKTKLLIVDQIASATAACLPVREIVAAAHEHDIPVLVDAAHVPGHIPVDVAAIGADFWVGNLHKWAFAPRGTALLSVAPPWRRRMEPLVVSWEQEQGYPLAVEYQGTIDYTPWLAAPAGLFTLRTLGWEAVRAHNAALAAYGQRVLGEALGVTDLPHPGHPEVAMRIVPLPSGLATTAPEAYALRTLIAEKLAAETQVNAWGGRGLLRLSAQVYNRAEEYDRLAERLPQLLHESKRQ</sequence>
<dbReference type="InterPro" id="IPR015421">
    <property type="entry name" value="PyrdxlP-dep_Trfase_major"/>
</dbReference>
<dbReference type="Proteomes" id="UP000219612">
    <property type="component" value="Unassembled WGS sequence"/>
</dbReference>
<protein>
    <submittedName>
        <fullName evidence="3">Isopenicillin-N epimerase</fullName>
    </submittedName>
</protein>
<dbReference type="PANTHER" id="PTHR43092:SF2">
    <property type="entry name" value="HERCYNYLCYSTEINE SULFOXIDE LYASE"/>
    <property type="match status" value="1"/>
</dbReference>
<organism evidence="3 4">
    <name type="scientific">Paractinoplanes atraurantiacus</name>
    <dbReference type="NCBI Taxonomy" id="1036182"/>
    <lineage>
        <taxon>Bacteria</taxon>
        <taxon>Bacillati</taxon>
        <taxon>Actinomycetota</taxon>
        <taxon>Actinomycetes</taxon>
        <taxon>Micromonosporales</taxon>
        <taxon>Micromonosporaceae</taxon>
        <taxon>Paractinoplanes</taxon>
    </lineage>
</organism>
<dbReference type="PANTHER" id="PTHR43092">
    <property type="entry name" value="L-CYSTEINE DESULFHYDRASE"/>
    <property type="match status" value="1"/>
</dbReference>
<keyword evidence="4" id="KW-1185">Reference proteome</keyword>
<evidence type="ECO:0000259" key="2">
    <source>
        <dbReference type="Pfam" id="PF00266"/>
    </source>
</evidence>